<sequence>MLEETRRRLLDNPDVVLISGYARLPDTVAGRHQYERLGVVLAVERSTGRIVAADTTLITELARDFFRVLTEGLSIYDDIAELVRRVQSRYAGQSGAALSTALRRCLETGLQLRDPHRPEGGGQ</sequence>
<dbReference type="KEGG" id="thao:NI17_002750"/>
<organism evidence="2 3">
    <name type="scientific">Thermobifida halotolerans</name>
    <dbReference type="NCBI Taxonomy" id="483545"/>
    <lineage>
        <taxon>Bacteria</taxon>
        <taxon>Bacillati</taxon>
        <taxon>Actinomycetota</taxon>
        <taxon>Actinomycetes</taxon>
        <taxon>Streptosporangiales</taxon>
        <taxon>Nocardiopsidaceae</taxon>
        <taxon>Thermobifida</taxon>
    </lineage>
</organism>
<evidence type="ECO:0000313" key="3">
    <source>
        <dbReference type="Proteomes" id="UP000265719"/>
    </source>
</evidence>
<dbReference type="EMBL" id="CP063196">
    <property type="protein sequence ID" value="UOE20185.1"/>
    <property type="molecule type" value="Genomic_DNA"/>
</dbReference>
<protein>
    <submittedName>
        <fullName evidence="2">DUF3870 domain-containing protein</fullName>
    </submittedName>
</protein>
<evidence type="ECO:0000313" key="2">
    <source>
        <dbReference type="EMBL" id="UOE20185.1"/>
    </source>
</evidence>
<gene>
    <name evidence="2" type="ORF">NI17_002750</name>
</gene>
<dbReference type="AlphaFoldDB" id="A0A399G5J6"/>
<proteinExistence type="predicted"/>
<dbReference type="Pfam" id="PF12986">
    <property type="entry name" value="DUF3870"/>
    <property type="match status" value="1"/>
</dbReference>
<dbReference type="RefSeq" id="WP_119267670.1">
    <property type="nucleotide sequence ID" value="NZ_CP063196.1"/>
</dbReference>
<keyword evidence="3" id="KW-1185">Reference proteome</keyword>
<accession>A0A399G5J6</accession>
<name>A0A399G5J6_9ACTN</name>
<reference evidence="2" key="1">
    <citation type="submission" date="2020-10" db="EMBL/GenBank/DDBJ databases">
        <title>De novo genome project of the cellulose decomposer Thermobifida halotolerans type strain.</title>
        <authorList>
            <person name="Nagy I."/>
            <person name="Horvath B."/>
            <person name="Kukolya J."/>
            <person name="Nagy I."/>
            <person name="Orsini M."/>
        </authorList>
    </citation>
    <scope>NUCLEOTIDE SEQUENCE</scope>
    <source>
        <strain evidence="2">DSM 44931</strain>
    </source>
</reference>
<dbReference type="Proteomes" id="UP000265719">
    <property type="component" value="Chromosome"/>
</dbReference>
<dbReference type="InterPro" id="IPR024617">
    <property type="entry name" value="DUF3870"/>
</dbReference>
<feature type="domain" description="DUF3870" evidence="1">
    <location>
        <begin position="18"/>
        <end position="106"/>
    </location>
</feature>
<evidence type="ECO:0000259" key="1">
    <source>
        <dbReference type="Pfam" id="PF12986"/>
    </source>
</evidence>